<dbReference type="SUPFAM" id="SSF47413">
    <property type="entry name" value="lambda repressor-like DNA-binding domains"/>
    <property type="match status" value="1"/>
</dbReference>
<dbReference type="InterPro" id="IPR046335">
    <property type="entry name" value="LacI/GalR-like_sensor"/>
</dbReference>
<reference evidence="6 7" key="1">
    <citation type="submission" date="2016-10" db="EMBL/GenBank/DDBJ databases">
        <authorList>
            <person name="de Groot N.N."/>
        </authorList>
    </citation>
    <scope>NUCLEOTIDE SEQUENCE [LARGE SCALE GENOMIC DNA]</scope>
    <source>
        <strain evidence="6 7">A52C2</strain>
    </source>
</reference>
<name>A0A1H9H068_9HYPH</name>
<keyword evidence="7" id="KW-1185">Reference proteome</keyword>
<evidence type="ECO:0000256" key="4">
    <source>
        <dbReference type="SAM" id="MobiDB-lite"/>
    </source>
</evidence>
<dbReference type="CDD" id="cd06267">
    <property type="entry name" value="PBP1_LacI_sugar_binding-like"/>
    <property type="match status" value="1"/>
</dbReference>
<dbReference type="AlphaFoldDB" id="A0A1H9H068"/>
<dbReference type="GO" id="GO:0000976">
    <property type="term" value="F:transcription cis-regulatory region binding"/>
    <property type="evidence" value="ECO:0007669"/>
    <property type="project" value="TreeGrafter"/>
</dbReference>
<dbReference type="STRING" id="1855383.SAMN05216548_105202"/>
<evidence type="ECO:0000313" key="7">
    <source>
        <dbReference type="Proteomes" id="UP000199647"/>
    </source>
</evidence>
<feature type="domain" description="HTH lacI-type" evidence="5">
    <location>
        <begin position="22"/>
        <end position="76"/>
    </location>
</feature>
<evidence type="ECO:0000256" key="2">
    <source>
        <dbReference type="ARBA" id="ARBA00023125"/>
    </source>
</evidence>
<dbReference type="Gene3D" id="3.40.50.2300">
    <property type="match status" value="2"/>
</dbReference>
<dbReference type="Gene3D" id="1.10.260.40">
    <property type="entry name" value="lambda repressor-like DNA-binding domains"/>
    <property type="match status" value="1"/>
</dbReference>
<dbReference type="PANTHER" id="PTHR30146:SF109">
    <property type="entry name" value="HTH-TYPE TRANSCRIPTIONAL REGULATOR GALS"/>
    <property type="match status" value="1"/>
</dbReference>
<dbReference type="Pfam" id="PF00356">
    <property type="entry name" value="LacI"/>
    <property type="match status" value="1"/>
</dbReference>
<dbReference type="GO" id="GO:0003700">
    <property type="term" value="F:DNA-binding transcription factor activity"/>
    <property type="evidence" value="ECO:0007669"/>
    <property type="project" value="TreeGrafter"/>
</dbReference>
<accession>A0A1H9H068</accession>
<dbReference type="InterPro" id="IPR010982">
    <property type="entry name" value="Lambda_DNA-bd_dom_sf"/>
</dbReference>
<protein>
    <submittedName>
        <fullName evidence="6">Transcriptional regulator, LacI family</fullName>
    </submittedName>
</protein>
<dbReference type="PROSITE" id="PS50932">
    <property type="entry name" value="HTH_LACI_2"/>
    <property type="match status" value="1"/>
</dbReference>
<dbReference type="PRINTS" id="PR00036">
    <property type="entry name" value="HTHLACI"/>
</dbReference>
<keyword evidence="3" id="KW-0804">Transcription</keyword>
<evidence type="ECO:0000256" key="3">
    <source>
        <dbReference type="ARBA" id="ARBA00023163"/>
    </source>
</evidence>
<evidence type="ECO:0000313" key="6">
    <source>
        <dbReference type="EMBL" id="SEQ55647.1"/>
    </source>
</evidence>
<keyword evidence="1" id="KW-0805">Transcription regulation</keyword>
<keyword evidence="2" id="KW-0238">DNA-binding</keyword>
<dbReference type="InterPro" id="IPR000843">
    <property type="entry name" value="HTH_LacI"/>
</dbReference>
<gene>
    <name evidence="6" type="ORF">SAMN05216548_105202</name>
</gene>
<organism evidence="6 7">
    <name type="scientific">Faunimonas pinastri</name>
    <dbReference type="NCBI Taxonomy" id="1855383"/>
    <lineage>
        <taxon>Bacteria</taxon>
        <taxon>Pseudomonadati</taxon>
        <taxon>Pseudomonadota</taxon>
        <taxon>Alphaproteobacteria</taxon>
        <taxon>Hyphomicrobiales</taxon>
        <taxon>Afifellaceae</taxon>
        <taxon>Faunimonas</taxon>
    </lineage>
</organism>
<dbReference type="InterPro" id="IPR028082">
    <property type="entry name" value="Peripla_BP_I"/>
</dbReference>
<evidence type="ECO:0000259" key="5">
    <source>
        <dbReference type="PROSITE" id="PS50932"/>
    </source>
</evidence>
<dbReference type="Pfam" id="PF13377">
    <property type="entry name" value="Peripla_BP_3"/>
    <property type="match status" value="1"/>
</dbReference>
<dbReference type="EMBL" id="FOFG01000005">
    <property type="protein sequence ID" value="SEQ55647.1"/>
    <property type="molecule type" value="Genomic_DNA"/>
</dbReference>
<dbReference type="CDD" id="cd01392">
    <property type="entry name" value="HTH_LacI"/>
    <property type="match status" value="1"/>
</dbReference>
<feature type="region of interest" description="Disordered" evidence="4">
    <location>
        <begin position="1"/>
        <end position="24"/>
    </location>
</feature>
<dbReference type="PROSITE" id="PS00356">
    <property type="entry name" value="HTH_LACI_1"/>
    <property type="match status" value="1"/>
</dbReference>
<dbReference type="SMART" id="SM00354">
    <property type="entry name" value="HTH_LACI"/>
    <property type="match status" value="1"/>
</dbReference>
<dbReference type="Proteomes" id="UP000199647">
    <property type="component" value="Unassembled WGS sequence"/>
</dbReference>
<sequence>MSEFGIKLNSAHPPRGQVRSRPTMRDVAKRAGVGIKTVSRVVNKEPGVSDDTKAHILCAIADLGFRPNISARDLKQGKTKSLGLVCEDLSEPFQSCLIRAVEEVAIKHGHMLFVASSAGDADREQEAVQALSSRQVGGLIITPARSDPGRLATALPKDSSVVFVDRPAPGLIGDCILADNAGGIHAAVQHLTNHRHRRIAFIGDQPNLFTQTERVDAFRHALQERGLPVDDRMISMQRPDPVTAAATLTDMLNLRDFPTAIITGNALCTFAVLHGLAGQKRRPALIGFDDFAMADLLDPAVTVIAQNAARMGELAAELLFKRLSGAHTGSQTIRLATRLIVRGSGELAP</sequence>
<proteinExistence type="predicted"/>
<dbReference type="OrthoDB" id="3595338at2"/>
<evidence type="ECO:0000256" key="1">
    <source>
        <dbReference type="ARBA" id="ARBA00023015"/>
    </source>
</evidence>
<dbReference type="SUPFAM" id="SSF53822">
    <property type="entry name" value="Periplasmic binding protein-like I"/>
    <property type="match status" value="1"/>
</dbReference>
<dbReference type="PANTHER" id="PTHR30146">
    <property type="entry name" value="LACI-RELATED TRANSCRIPTIONAL REPRESSOR"/>
    <property type="match status" value="1"/>
</dbReference>